<evidence type="ECO:0000256" key="3">
    <source>
        <dbReference type="ARBA" id="ARBA00022692"/>
    </source>
</evidence>
<feature type="domain" description="Cytochrome b561" evidence="10">
    <location>
        <begin position="115"/>
        <end position="217"/>
    </location>
</feature>
<feature type="transmembrane region" description="Helical" evidence="8">
    <location>
        <begin position="155"/>
        <end position="175"/>
    </location>
</feature>
<name>A0A4U5Q8T7_POPAL</name>
<evidence type="ECO:0000256" key="7">
    <source>
        <dbReference type="ARBA" id="ARBA00023136"/>
    </source>
</evidence>
<evidence type="ECO:0000256" key="8">
    <source>
        <dbReference type="SAM" id="Phobius"/>
    </source>
</evidence>
<dbReference type="PANTHER" id="PTHR23130:SF115">
    <property type="entry name" value="OS01G0680900 PROTEIN"/>
    <property type="match status" value="1"/>
</dbReference>
<keyword evidence="3 8" id="KW-0812">Transmembrane</keyword>
<dbReference type="InterPro" id="IPR045266">
    <property type="entry name" value="DOH_DOMON"/>
</dbReference>
<dbReference type="STRING" id="43335.A0A4U5Q8T7"/>
<dbReference type="InterPro" id="IPR006593">
    <property type="entry name" value="Cyt_b561/ferric_Rdtase_TM"/>
</dbReference>
<evidence type="ECO:0000256" key="4">
    <source>
        <dbReference type="ARBA" id="ARBA00022729"/>
    </source>
</evidence>
<evidence type="ECO:0000256" key="5">
    <source>
        <dbReference type="ARBA" id="ARBA00022982"/>
    </source>
</evidence>
<dbReference type="PROSITE" id="PS50836">
    <property type="entry name" value="DOMON"/>
    <property type="match status" value="1"/>
</dbReference>
<evidence type="ECO:0008006" key="12">
    <source>
        <dbReference type="Google" id="ProtNLM"/>
    </source>
</evidence>
<dbReference type="PROSITE" id="PS50939">
    <property type="entry name" value="CYTOCHROME_B561"/>
    <property type="match status" value="1"/>
</dbReference>
<comment type="caution">
    <text evidence="11">The sequence shown here is derived from an EMBL/GenBank/DDBJ whole genome shotgun (WGS) entry which is preliminary data.</text>
</comment>
<keyword evidence="6 8" id="KW-1133">Transmembrane helix</keyword>
<protein>
    <recommendedName>
        <fullName evidence="12">Cytochrome b561 and DOMON domain-containing protein</fullName>
    </recommendedName>
</protein>
<evidence type="ECO:0000259" key="9">
    <source>
        <dbReference type="PROSITE" id="PS50836"/>
    </source>
</evidence>
<accession>A0A4U5Q8T7</accession>
<reference evidence="11" key="1">
    <citation type="submission" date="2018-10" db="EMBL/GenBank/DDBJ databases">
        <title>Population genomic analysis revealed the cold adaptation of white poplar.</title>
        <authorList>
            <person name="Liu Y.-J."/>
        </authorList>
    </citation>
    <scope>NUCLEOTIDE SEQUENCE [LARGE SCALE GENOMIC DNA]</scope>
    <source>
        <strain evidence="11">PAL-ZL1</strain>
    </source>
</reference>
<evidence type="ECO:0000256" key="2">
    <source>
        <dbReference type="ARBA" id="ARBA00022448"/>
    </source>
</evidence>
<gene>
    <name evidence="11" type="ORF">D5086_0000125980</name>
</gene>
<sequence>MDQEISELCDSYMSSFLPPPYNNISNIICRPVRNTFLLRYHEKEDDVVTSILSAVYTTGWVAMGFSKDGRMVGSTAMVGWFNRKGQARIKESCLQLSLKTLSLPSQLYWLLEPANPNHYRLSSHDDKTTILFDFTAGSMSKARINPGQMKKNHEVLGTLAWGLFLPSGAIVARYLKHKEPLWYYLHAGIQFLGFLLGLANVVPGQQLGNKINARYIT</sequence>
<dbReference type="Pfam" id="PF03351">
    <property type="entry name" value="DOMON"/>
    <property type="match status" value="1"/>
</dbReference>
<organism evidence="11">
    <name type="scientific">Populus alba</name>
    <name type="common">White poplar</name>
    <dbReference type="NCBI Taxonomy" id="43335"/>
    <lineage>
        <taxon>Eukaryota</taxon>
        <taxon>Viridiplantae</taxon>
        <taxon>Streptophyta</taxon>
        <taxon>Embryophyta</taxon>
        <taxon>Tracheophyta</taxon>
        <taxon>Spermatophyta</taxon>
        <taxon>Magnoliopsida</taxon>
        <taxon>eudicotyledons</taxon>
        <taxon>Gunneridae</taxon>
        <taxon>Pentapetalae</taxon>
        <taxon>rosids</taxon>
        <taxon>fabids</taxon>
        <taxon>Malpighiales</taxon>
        <taxon>Salicaceae</taxon>
        <taxon>Saliceae</taxon>
        <taxon>Populus</taxon>
    </lineage>
</organism>
<keyword evidence="7 8" id="KW-0472">Membrane</keyword>
<comment type="subcellular location">
    <subcellularLocation>
        <location evidence="1">Membrane</location>
    </subcellularLocation>
</comment>
<dbReference type="PANTHER" id="PTHR23130">
    <property type="entry name" value="CYTOCHROME B561 AND DOMON DOMAIN-CONTAINING PROTEIN"/>
    <property type="match status" value="1"/>
</dbReference>
<feature type="transmembrane region" description="Helical" evidence="8">
    <location>
        <begin position="181"/>
        <end position="202"/>
    </location>
</feature>
<dbReference type="CDD" id="cd09631">
    <property type="entry name" value="DOMON_DOH"/>
    <property type="match status" value="1"/>
</dbReference>
<keyword evidence="4" id="KW-0732">Signal</keyword>
<dbReference type="EMBL" id="RCHU01000355">
    <property type="protein sequence ID" value="TKS06282.1"/>
    <property type="molecule type" value="Genomic_DNA"/>
</dbReference>
<feature type="domain" description="DOMON" evidence="9">
    <location>
        <begin position="34"/>
        <end position="162"/>
    </location>
</feature>
<keyword evidence="5" id="KW-0249">Electron transport</keyword>
<dbReference type="CDD" id="cd08760">
    <property type="entry name" value="Cyt_b561_FRRS1_like"/>
    <property type="match status" value="1"/>
</dbReference>
<evidence type="ECO:0000256" key="1">
    <source>
        <dbReference type="ARBA" id="ARBA00004370"/>
    </source>
</evidence>
<evidence type="ECO:0000313" key="11">
    <source>
        <dbReference type="EMBL" id="TKS06282.1"/>
    </source>
</evidence>
<proteinExistence type="predicted"/>
<evidence type="ECO:0000259" key="10">
    <source>
        <dbReference type="PROSITE" id="PS50939"/>
    </source>
</evidence>
<dbReference type="GO" id="GO:0016020">
    <property type="term" value="C:membrane"/>
    <property type="evidence" value="ECO:0007669"/>
    <property type="project" value="UniProtKB-SubCell"/>
</dbReference>
<evidence type="ECO:0000256" key="6">
    <source>
        <dbReference type="ARBA" id="ARBA00022989"/>
    </source>
</evidence>
<dbReference type="Gene3D" id="1.20.120.1770">
    <property type="match status" value="1"/>
</dbReference>
<keyword evidence="2" id="KW-0813">Transport</keyword>
<dbReference type="AlphaFoldDB" id="A0A4U5Q8T7"/>
<dbReference type="InterPro" id="IPR005018">
    <property type="entry name" value="DOMON_domain"/>
</dbReference>